<dbReference type="RefSeq" id="WP_338095461.1">
    <property type="nucleotide sequence ID" value="NZ_JAWDKB010000001.1"/>
</dbReference>
<dbReference type="EMBL" id="JAWDKB010000001">
    <property type="protein sequence ID" value="MDV0442927.1"/>
    <property type="molecule type" value="Genomic_DNA"/>
</dbReference>
<evidence type="ECO:0008006" key="3">
    <source>
        <dbReference type="Google" id="ProtNLM"/>
    </source>
</evidence>
<dbReference type="PIRSF" id="PIRSF004897">
    <property type="entry name" value="UCP004897_ACT"/>
    <property type="match status" value="1"/>
</dbReference>
<dbReference type="Proteomes" id="UP001283212">
    <property type="component" value="Unassembled WGS sequence"/>
</dbReference>
<organism evidence="1 2">
    <name type="scientific">Methanorbis rubei</name>
    <dbReference type="NCBI Taxonomy" id="3028300"/>
    <lineage>
        <taxon>Archaea</taxon>
        <taxon>Methanobacteriati</taxon>
        <taxon>Methanobacteriota</taxon>
        <taxon>Stenosarchaea group</taxon>
        <taxon>Methanomicrobia</taxon>
        <taxon>Methanomicrobiales</taxon>
        <taxon>Methanocorpusculaceae</taxon>
        <taxon>Methanorbis</taxon>
    </lineage>
</organism>
<comment type="caution">
    <text evidence="1">The sequence shown here is derived from an EMBL/GenBank/DDBJ whole genome shotgun (WGS) entry which is preliminary data.</text>
</comment>
<reference evidence="1 2" key="1">
    <citation type="submission" date="2023-06" db="EMBL/GenBank/DDBJ databases">
        <title>Genome sequence of Methancorpusculaceae sp. Cs1.</title>
        <authorList>
            <person name="Protasov E."/>
            <person name="Platt K."/>
            <person name="Poehlein A."/>
            <person name="Daniel R."/>
            <person name="Brune A."/>
        </authorList>
    </citation>
    <scope>NUCLEOTIDE SEQUENCE [LARGE SCALE GENOMIC DNA]</scope>
    <source>
        <strain evidence="1 2">Cs1</strain>
    </source>
</reference>
<evidence type="ECO:0000313" key="1">
    <source>
        <dbReference type="EMBL" id="MDV0442927.1"/>
    </source>
</evidence>
<keyword evidence="2" id="KW-1185">Reference proteome</keyword>
<proteinExistence type="predicted"/>
<gene>
    <name evidence="1" type="ORF">McpCs1_02900</name>
</gene>
<sequence length="166" mass="17983">MWRTILEPFSDSPSQQRVVKFLLESGFGVSKSGKVAVNGIEISATAVARVVDVDRRVVDTTVKRILEMDDIRETFFHLRVTPDITDVAKNLGLSVVTILPKNAGDKNIVASAVAVLASHDLPLRQIFVTDPYIAESPRLVIIIDGTLPAAAIEDLRALPAVASIIL</sequence>
<evidence type="ECO:0000313" key="2">
    <source>
        <dbReference type="Proteomes" id="UP001283212"/>
    </source>
</evidence>
<protein>
    <recommendedName>
        <fullName evidence="3">Regulator of amino acid metabolism, contains ACT domain protein</fullName>
    </recommendedName>
</protein>
<accession>A0AAE4MDC1</accession>
<name>A0AAE4MDC1_9EURY</name>
<dbReference type="InterPro" id="IPR014424">
    <property type="entry name" value="UCP004897_ACT"/>
</dbReference>
<dbReference type="AlphaFoldDB" id="A0AAE4MDC1"/>